<dbReference type="EMBL" id="MFAF01000129">
    <property type="protein sequence ID" value="OGD72202.1"/>
    <property type="molecule type" value="Genomic_DNA"/>
</dbReference>
<dbReference type="Proteomes" id="UP000177187">
    <property type="component" value="Unassembled WGS sequence"/>
</dbReference>
<dbReference type="AlphaFoldDB" id="A0A1F5EXT2"/>
<comment type="caution">
    <text evidence="1">The sequence shown here is derived from an EMBL/GenBank/DDBJ whole genome shotgun (WGS) entry which is preliminary data.</text>
</comment>
<organism evidence="1 2">
    <name type="scientific">Candidatus Coatesbacteria bacterium RBG_13_66_14</name>
    <dbReference type="NCBI Taxonomy" id="1817816"/>
    <lineage>
        <taxon>Bacteria</taxon>
        <taxon>Candidatus Coatesiibacteriota</taxon>
    </lineage>
</organism>
<sequence>MKSDALTFLGVSRAAVFLAALLLSPVPVFALTVIYAPTLPEGSPVAPTAAAENFAGGLGVEGDWYYNTPSLFGDVRTALRSPKTLSELIVYAAQSEADDTVCLRLAETPEGWFGYALRWNHGTVSGACRGARDPVNFDWWLLGEDLARGRSPVPGNGEPDSLPGVRWFGHALDEGLALVASARWLEHRPEEVTAALQLADRAGQVVRQIAVVGDVPAVNRLLDGIAVLVGVAGEAADRVSSGGEGQNVIITLYFAGHAAENAWRVTRYAGPYQGIGDLPEETEAAAGRVALESERYWEKAVEGYRRAVDSAGIAELGGSWVLMSRVALMLLYHEAGREEE</sequence>
<proteinExistence type="predicted"/>
<evidence type="ECO:0000313" key="2">
    <source>
        <dbReference type="Proteomes" id="UP000177187"/>
    </source>
</evidence>
<name>A0A1F5EXT2_9BACT</name>
<gene>
    <name evidence="1" type="ORF">A2Y64_06130</name>
</gene>
<protein>
    <submittedName>
        <fullName evidence="1">Uncharacterized protein</fullName>
    </submittedName>
</protein>
<reference evidence="1 2" key="1">
    <citation type="journal article" date="2016" name="Nat. Commun.">
        <title>Thousands of microbial genomes shed light on interconnected biogeochemical processes in an aquifer system.</title>
        <authorList>
            <person name="Anantharaman K."/>
            <person name="Brown C.T."/>
            <person name="Hug L.A."/>
            <person name="Sharon I."/>
            <person name="Castelle C.J."/>
            <person name="Probst A.J."/>
            <person name="Thomas B.C."/>
            <person name="Singh A."/>
            <person name="Wilkins M.J."/>
            <person name="Karaoz U."/>
            <person name="Brodie E.L."/>
            <person name="Williams K.H."/>
            <person name="Hubbard S.S."/>
            <person name="Banfield J.F."/>
        </authorList>
    </citation>
    <scope>NUCLEOTIDE SEQUENCE [LARGE SCALE GENOMIC DNA]</scope>
</reference>
<evidence type="ECO:0000313" key="1">
    <source>
        <dbReference type="EMBL" id="OGD72202.1"/>
    </source>
</evidence>
<accession>A0A1F5EXT2</accession>